<evidence type="ECO:0000259" key="1">
    <source>
        <dbReference type="Pfam" id="PF01208"/>
    </source>
</evidence>
<comment type="caution">
    <text evidence="2">The sequence shown here is derived from an EMBL/GenBank/DDBJ whole genome shotgun (WGS) entry which is preliminary data.</text>
</comment>
<gene>
    <name evidence="2" type="ORF">JFN93_25085</name>
</gene>
<dbReference type="PANTHER" id="PTHR47099:SF1">
    <property type="entry name" value="METHYLCOBAMIDE:COM METHYLTRANSFERASE MTBA"/>
    <property type="match status" value="1"/>
</dbReference>
<dbReference type="Gene3D" id="3.20.20.210">
    <property type="match status" value="1"/>
</dbReference>
<proteinExistence type="predicted"/>
<dbReference type="CDD" id="cd03465">
    <property type="entry name" value="URO-D_like"/>
    <property type="match status" value="1"/>
</dbReference>
<dbReference type="RefSeq" id="WP_199387135.1">
    <property type="nucleotide sequence ID" value="NZ_JAEMHM010000036.1"/>
</dbReference>
<protein>
    <submittedName>
        <fullName evidence="2">Uroporphyrinogen decarboxylase family protein</fullName>
    </submittedName>
</protein>
<accession>A0A8J7M4L0</accession>
<dbReference type="GO" id="GO:0006779">
    <property type="term" value="P:porphyrin-containing compound biosynthetic process"/>
    <property type="evidence" value="ECO:0007669"/>
    <property type="project" value="InterPro"/>
</dbReference>
<dbReference type="PANTHER" id="PTHR47099">
    <property type="entry name" value="METHYLCOBAMIDE:COM METHYLTRANSFERASE MTBA"/>
    <property type="match status" value="1"/>
</dbReference>
<name>A0A8J7M4L0_9BACT</name>
<dbReference type="InterPro" id="IPR052024">
    <property type="entry name" value="Methanogen_methyltrans"/>
</dbReference>
<dbReference type="Proteomes" id="UP000636888">
    <property type="component" value="Unassembled WGS sequence"/>
</dbReference>
<evidence type="ECO:0000313" key="2">
    <source>
        <dbReference type="EMBL" id="MBJ6727996.1"/>
    </source>
</evidence>
<organism evidence="2 3">
    <name type="scientific">Geomesophilobacter sediminis</name>
    <dbReference type="NCBI Taxonomy" id="2798584"/>
    <lineage>
        <taxon>Bacteria</taxon>
        <taxon>Pseudomonadati</taxon>
        <taxon>Thermodesulfobacteriota</taxon>
        <taxon>Desulfuromonadia</taxon>
        <taxon>Geobacterales</taxon>
        <taxon>Geobacteraceae</taxon>
        <taxon>Geomesophilobacter</taxon>
    </lineage>
</organism>
<dbReference type="InterPro" id="IPR000257">
    <property type="entry name" value="Uroporphyrinogen_deCOase"/>
</dbReference>
<evidence type="ECO:0000313" key="3">
    <source>
        <dbReference type="Proteomes" id="UP000636888"/>
    </source>
</evidence>
<feature type="domain" description="Uroporphyrinogen decarboxylase (URO-D)" evidence="1">
    <location>
        <begin position="11"/>
        <end position="346"/>
    </location>
</feature>
<dbReference type="AlphaFoldDB" id="A0A8J7M4L0"/>
<dbReference type="SUPFAM" id="SSF51726">
    <property type="entry name" value="UROD/MetE-like"/>
    <property type="match status" value="1"/>
</dbReference>
<keyword evidence="3" id="KW-1185">Reference proteome</keyword>
<dbReference type="InterPro" id="IPR038071">
    <property type="entry name" value="UROD/MetE-like_sf"/>
</dbReference>
<dbReference type="GO" id="GO:0004853">
    <property type="term" value="F:uroporphyrinogen decarboxylase activity"/>
    <property type="evidence" value="ECO:0007669"/>
    <property type="project" value="InterPro"/>
</dbReference>
<dbReference type="EMBL" id="JAEMHM010000036">
    <property type="protein sequence ID" value="MBJ6727996.1"/>
    <property type="molecule type" value="Genomic_DNA"/>
</dbReference>
<reference evidence="2" key="1">
    <citation type="submission" date="2020-12" db="EMBL/GenBank/DDBJ databases">
        <title>Geomonas sp. Red875, isolated from river sediment.</title>
        <authorList>
            <person name="Xu Z."/>
            <person name="Zhang Z."/>
            <person name="Masuda Y."/>
            <person name="Itoh H."/>
            <person name="Senoo K."/>
        </authorList>
    </citation>
    <scope>NUCLEOTIDE SEQUENCE</scope>
    <source>
        <strain evidence="2">Red875</strain>
    </source>
</reference>
<dbReference type="Pfam" id="PF01208">
    <property type="entry name" value="URO-D"/>
    <property type="match status" value="1"/>
</dbReference>
<sequence>MGVAGFKETMTSKERTVAALTGRPFDRIPVNLLISDHAARVIGVTVGEYNNSVKLMAQGQIAAWRRYGADNVNTGPGLTGIAEALGSKVAFPDSTPYIAAPVLEHESLLDTLKIPDPEADGRLPIFLDAASLVLEEIGDQVPLGMTCAGPFTTAASVRGTERFLKDLRRNPAFVHRLLRLTTDSILRFARAAYARGARIGLADPTASGTMIGIGQFQEFALPYLKEVCAVIREEFGAAPSLHICGNTTRIWNEMAETGASVLSLDNAVDLAEAKAQVGGRVALLGNIHPTATMYLGTPEDVRANARSCLAKAWDTPKGYILGLGCGLPIDTPPENIHALVAAAREYGRFPLEPQRFDVTAPAHATGTLAAAV</sequence>